<comment type="cofactor">
    <cofactor evidence="2">
        <name>Mg(2+)</name>
        <dbReference type="ChEBI" id="CHEBI:18420"/>
    </cofactor>
</comment>
<evidence type="ECO:0000256" key="10">
    <source>
        <dbReference type="ARBA" id="ARBA00023235"/>
    </source>
</evidence>
<keyword evidence="10 11" id="KW-0413">Isomerase</keyword>
<dbReference type="AlphaFoldDB" id="A0AAN7IZN0"/>
<dbReference type="InterPro" id="IPR018522">
    <property type="entry name" value="TopoIIA_CS"/>
</dbReference>
<dbReference type="EMBL" id="JAXUIC010000004">
    <property type="protein sequence ID" value="KAK4591971.1"/>
    <property type="molecule type" value="Genomic_DNA"/>
</dbReference>
<feature type="chain" id="PRO_5043008824" description="DNA topoisomerase (ATP-hydrolyzing)" evidence="13">
    <location>
        <begin position="19"/>
        <end position="948"/>
    </location>
</feature>
<dbReference type="InterPro" id="IPR002205">
    <property type="entry name" value="Topo_IIA_dom_A"/>
</dbReference>
<dbReference type="PANTHER" id="PTHR10169">
    <property type="entry name" value="DNA TOPOISOMERASE/GYRASE"/>
    <property type="match status" value="1"/>
</dbReference>
<evidence type="ECO:0000256" key="1">
    <source>
        <dbReference type="ARBA" id="ARBA00000185"/>
    </source>
</evidence>
<keyword evidence="8 11" id="KW-0799">Topoisomerase</keyword>
<feature type="active site" description="O-(5'-phospho-DNA)-tyrosine intermediate" evidence="11">
    <location>
        <position position="272"/>
    </location>
</feature>
<keyword evidence="9 11" id="KW-0238">DNA-binding</keyword>
<dbReference type="Gene3D" id="3.30.1360.40">
    <property type="match status" value="1"/>
</dbReference>
<dbReference type="Pfam" id="PF00521">
    <property type="entry name" value="DNA_topoisoIV"/>
    <property type="match status" value="1"/>
</dbReference>
<dbReference type="Gene3D" id="3.90.199.10">
    <property type="entry name" value="Topoisomerase II, domain 5"/>
    <property type="match status" value="1"/>
</dbReference>
<proteinExistence type="inferred from homology"/>
<comment type="caution">
    <text evidence="15">The sequence shown here is derived from an EMBL/GenBank/DDBJ whole genome shotgun (WGS) entry which is preliminary data.</text>
</comment>
<dbReference type="GO" id="GO:0003918">
    <property type="term" value="F:DNA topoisomerase type II (double strand cut, ATP-hydrolyzing) activity"/>
    <property type="evidence" value="ECO:0007669"/>
    <property type="project" value="UniProtKB-EC"/>
</dbReference>
<sequence length="948" mass="106875">MFTFLVVVLVSEFDKCTLILTEGDSANALVLARLVAHKQYTNVKSLRYGHLMILTDQINIIHSYWPSLLKVPSSLIEVITPIVKATHKNGTQLSFYTMPEYESWKHNLTGNASGWSIKYYKGLGTSTSKEGRYKKKIEEWKSWLRQFEPSTHLDQTGKLIKYSDFVNKELILFSMADLQRSIPSMVDSLKPSQRKILFCSFKRNFIKEAKVAQFSGYVFEHSAYHHGEKSLASTIIRMAQDYVGSNNINLLQPNGQFGTCNYVGKDHASARYVYTRLSPIPRFMFHKDDDDLLDYLNEDGQSIEPTSIPLSLWYMPIMPTVLVNGSEGIGTCWSSYVPNYNPRDIIANIRCLLNGDAMEPMDPWYKWFKGTIEKTAAMEEGNSYTICGTIEEVNETTLRITELPICRWTQDYKEFLESISSSNKECKDTFIEDLEFDVFLTPKNFIRVTQEGLLKKFKLTTTISTTNMHLFDPRGVIKKYDNPEQKFFRLRLEFYEKRKKFLLNKREMELLKLENKVRFILAIMKGEIIVSIRKRADLFVELQTKVFTPFPKKTKAVEPEVAVKSPAYSSSNGVQISDYEYLPAMAIGSLTIEKVQELCAERDKLNKEVDDLRKETPKSFWRKDLDALDGQLNSEELRKKMRGKARGEVAMNSTRQAPKNPRKNNNKKANNAESVAEAVSSSMAAMEIEKAPEAAKPKGRAGSRKAPAKPKKQTLVLNDDDDDDDDDVLELKERLAAYDLDSSPDQSAAMKTEVPKAAAAQKKKPLATVLEISDGDDDDINEIDDEDSEIEVVAAPDAGKKGGRKPAANAKAGKAPAAAKKRGAANKQQPQTLGQKLLTDILKPAENSGISPEKKVRKMRASPFNKKRQSGSVLGRVGKVNQVTENEENLGSASTSASTEETIEVAPARARPQKVNHVQTRYVLSDSESEHATEDSEFDEVTDESEDE</sequence>
<dbReference type="InterPro" id="IPR050634">
    <property type="entry name" value="DNA_Topoisomerase_II"/>
</dbReference>
<dbReference type="GO" id="GO:0046872">
    <property type="term" value="F:metal ion binding"/>
    <property type="evidence" value="ECO:0007669"/>
    <property type="project" value="UniProtKB-KW"/>
</dbReference>
<keyword evidence="7" id="KW-0067">ATP-binding</keyword>
<dbReference type="GO" id="GO:0000819">
    <property type="term" value="P:sister chromatid segregation"/>
    <property type="evidence" value="ECO:0007669"/>
    <property type="project" value="TreeGrafter"/>
</dbReference>
<evidence type="ECO:0000256" key="13">
    <source>
        <dbReference type="SAM" id="SignalP"/>
    </source>
</evidence>
<evidence type="ECO:0000256" key="3">
    <source>
        <dbReference type="ARBA" id="ARBA00011080"/>
    </source>
</evidence>
<feature type="signal peptide" evidence="13">
    <location>
        <begin position="1"/>
        <end position="18"/>
    </location>
</feature>
<dbReference type="Pfam" id="PF16898">
    <property type="entry name" value="TOPRIM_C"/>
    <property type="match status" value="2"/>
</dbReference>
<evidence type="ECO:0000256" key="12">
    <source>
        <dbReference type="SAM" id="MobiDB-lite"/>
    </source>
</evidence>
<dbReference type="Gene3D" id="1.10.268.10">
    <property type="entry name" value="Topoisomerase, domain 3"/>
    <property type="match status" value="1"/>
</dbReference>
<dbReference type="FunFam" id="3.90.199.10:FF:000002">
    <property type="entry name" value="DNA topoisomerase 2"/>
    <property type="match status" value="1"/>
</dbReference>
<dbReference type="GO" id="GO:0000712">
    <property type="term" value="P:resolution of meiotic recombination intermediates"/>
    <property type="evidence" value="ECO:0007669"/>
    <property type="project" value="TreeGrafter"/>
</dbReference>
<name>A0AAN7IZN0_QUERU</name>
<feature type="compositionally biased region" description="Acidic residues" evidence="12">
    <location>
        <begin position="935"/>
        <end position="948"/>
    </location>
</feature>
<evidence type="ECO:0000256" key="5">
    <source>
        <dbReference type="ARBA" id="ARBA00022723"/>
    </source>
</evidence>
<dbReference type="GO" id="GO:0003677">
    <property type="term" value="F:DNA binding"/>
    <property type="evidence" value="ECO:0007669"/>
    <property type="project" value="UniProtKB-UniRule"/>
</dbReference>
<evidence type="ECO:0000256" key="8">
    <source>
        <dbReference type="ARBA" id="ARBA00023029"/>
    </source>
</evidence>
<evidence type="ECO:0000256" key="11">
    <source>
        <dbReference type="PROSITE-ProRule" id="PRU01384"/>
    </source>
</evidence>
<feature type="compositionally biased region" description="Low complexity" evidence="12">
    <location>
        <begin position="892"/>
        <end position="906"/>
    </location>
</feature>
<keyword evidence="5" id="KW-0479">Metal-binding</keyword>
<dbReference type="FunFam" id="3.40.50.670:FF:000001">
    <property type="entry name" value="DNA topoisomerase 2"/>
    <property type="match status" value="1"/>
</dbReference>
<comment type="catalytic activity">
    <reaction evidence="1 11">
        <text>ATP-dependent breakage, passage and rejoining of double-stranded DNA.</text>
        <dbReference type="EC" id="5.6.2.2"/>
    </reaction>
</comment>
<dbReference type="EC" id="5.6.2.2" evidence="4"/>
<evidence type="ECO:0000256" key="4">
    <source>
        <dbReference type="ARBA" id="ARBA00012895"/>
    </source>
</evidence>
<evidence type="ECO:0000256" key="2">
    <source>
        <dbReference type="ARBA" id="ARBA00001946"/>
    </source>
</evidence>
<evidence type="ECO:0000313" key="16">
    <source>
        <dbReference type="Proteomes" id="UP001324115"/>
    </source>
</evidence>
<dbReference type="InterPro" id="IPR013759">
    <property type="entry name" value="Topo_IIA_B_C"/>
</dbReference>
<feature type="compositionally biased region" description="Basic residues" evidence="12">
    <location>
        <begin position="697"/>
        <end position="712"/>
    </location>
</feature>
<dbReference type="GO" id="GO:0005634">
    <property type="term" value="C:nucleus"/>
    <property type="evidence" value="ECO:0007669"/>
    <property type="project" value="TreeGrafter"/>
</dbReference>
<dbReference type="InterPro" id="IPR013760">
    <property type="entry name" value="Topo_IIA-like_dom_sf"/>
</dbReference>
<organism evidence="15 16">
    <name type="scientific">Quercus rubra</name>
    <name type="common">Northern red oak</name>
    <name type="synonym">Quercus borealis</name>
    <dbReference type="NCBI Taxonomy" id="3512"/>
    <lineage>
        <taxon>Eukaryota</taxon>
        <taxon>Viridiplantae</taxon>
        <taxon>Streptophyta</taxon>
        <taxon>Embryophyta</taxon>
        <taxon>Tracheophyta</taxon>
        <taxon>Spermatophyta</taxon>
        <taxon>Magnoliopsida</taxon>
        <taxon>eudicotyledons</taxon>
        <taxon>Gunneridae</taxon>
        <taxon>Pentapetalae</taxon>
        <taxon>rosids</taxon>
        <taxon>fabids</taxon>
        <taxon>Fagales</taxon>
        <taxon>Fagaceae</taxon>
        <taxon>Quercus</taxon>
    </lineage>
</organism>
<gene>
    <name evidence="15" type="ORF">RGQ29_016441</name>
</gene>
<comment type="similarity">
    <text evidence="3">Belongs to the type II topoisomerase family.</text>
</comment>
<feature type="domain" description="Topo IIA-type catalytic" evidence="14">
    <location>
        <begin position="182"/>
        <end position="625"/>
    </location>
</feature>
<dbReference type="Proteomes" id="UP001324115">
    <property type="component" value="Unassembled WGS sequence"/>
</dbReference>
<feature type="compositionally biased region" description="Acidic residues" evidence="12">
    <location>
        <begin position="718"/>
        <end position="728"/>
    </location>
</feature>
<feature type="compositionally biased region" description="Low complexity" evidence="12">
    <location>
        <begin position="805"/>
        <end position="818"/>
    </location>
</feature>
<feature type="compositionally biased region" description="Low complexity" evidence="12">
    <location>
        <begin position="667"/>
        <end position="686"/>
    </location>
</feature>
<dbReference type="PANTHER" id="PTHR10169:SF38">
    <property type="entry name" value="DNA TOPOISOMERASE 2"/>
    <property type="match status" value="1"/>
</dbReference>
<dbReference type="Gene3D" id="3.40.50.670">
    <property type="match status" value="1"/>
</dbReference>
<dbReference type="SMART" id="SM00434">
    <property type="entry name" value="TOP4c"/>
    <property type="match status" value="1"/>
</dbReference>
<feature type="compositionally biased region" description="Basic and acidic residues" evidence="12">
    <location>
        <begin position="687"/>
        <end position="696"/>
    </location>
</feature>
<evidence type="ECO:0000259" key="14">
    <source>
        <dbReference type="PROSITE" id="PS52040"/>
    </source>
</evidence>
<keyword evidence="6" id="KW-0547">Nucleotide-binding</keyword>
<keyword evidence="16" id="KW-1185">Reference proteome</keyword>
<dbReference type="PROSITE" id="PS00177">
    <property type="entry name" value="TOPOISOMERASE_II"/>
    <property type="match status" value="1"/>
</dbReference>
<dbReference type="InterPro" id="IPR013757">
    <property type="entry name" value="Topo_IIA_A_a_sf"/>
</dbReference>
<reference evidence="15 16" key="1">
    <citation type="journal article" date="2023" name="G3 (Bethesda)">
        <title>A haplotype-resolved chromosome-scale genome for Quercus rubra L. provides insights into the genetics of adaptive traits for red oak species.</title>
        <authorList>
            <person name="Kapoor B."/>
            <person name="Jenkins J."/>
            <person name="Schmutz J."/>
            <person name="Zhebentyayeva T."/>
            <person name="Kuelheim C."/>
            <person name="Coggeshall M."/>
            <person name="Heim C."/>
            <person name="Lasky J.R."/>
            <person name="Leites L."/>
            <person name="Islam-Faridi N."/>
            <person name="Romero-Severson J."/>
            <person name="DeLeo V.L."/>
            <person name="Lucas S.M."/>
            <person name="Lazic D."/>
            <person name="Gailing O."/>
            <person name="Carlson J."/>
            <person name="Staton M."/>
        </authorList>
    </citation>
    <scope>NUCLEOTIDE SEQUENCE [LARGE SCALE GENOMIC DNA]</scope>
    <source>
        <strain evidence="15">Pseudo-F2</strain>
    </source>
</reference>
<dbReference type="PROSITE" id="PS52040">
    <property type="entry name" value="TOPO_IIA"/>
    <property type="match status" value="1"/>
</dbReference>
<protein>
    <recommendedName>
        <fullName evidence="4">DNA topoisomerase (ATP-hydrolyzing)</fullName>
        <ecNumber evidence="4">5.6.2.2</ecNumber>
    </recommendedName>
</protein>
<keyword evidence="13" id="KW-0732">Signal</keyword>
<accession>A0AAN7IZN0</accession>
<feature type="compositionally biased region" description="Basic residues" evidence="12">
    <location>
        <begin position="855"/>
        <end position="869"/>
    </location>
</feature>
<evidence type="ECO:0000256" key="7">
    <source>
        <dbReference type="ARBA" id="ARBA00022840"/>
    </source>
</evidence>
<dbReference type="InterPro" id="IPR013758">
    <property type="entry name" value="Topo_IIA_A/C_ab"/>
</dbReference>
<evidence type="ECO:0000313" key="15">
    <source>
        <dbReference type="EMBL" id="KAK4591971.1"/>
    </source>
</evidence>
<evidence type="ECO:0000256" key="6">
    <source>
        <dbReference type="ARBA" id="ARBA00022741"/>
    </source>
</evidence>
<dbReference type="SUPFAM" id="SSF56719">
    <property type="entry name" value="Type II DNA topoisomerase"/>
    <property type="match status" value="1"/>
</dbReference>
<evidence type="ECO:0000256" key="9">
    <source>
        <dbReference type="ARBA" id="ARBA00023125"/>
    </source>
</evidence>
<dbReference type="InterPro" id="IPR031660">
    <property type="entry name" value="TOPRIM_C"/>
</dbReference>
<dbReference type="GO" id="GO:0006265">
    <property type="term" value="P:DNA topological change"/>
    <property type="evidence" value="ECO:0007669"/>
    <property type="project" value="UniProtKB-UniRule"/>
</dbReference>
<feature type="compositionally biased region" description="Acidic residues" evidence="12">
    <location>
        <begin position="773"/>
        <end position="790"/>
    </location>
</feature>
<dbReference type="PRINTS" id="PR00418">
    <property type="entry name" value="TPI2FAMILY"/>
</dbReference>
<feature type="region of interest" description="Disordered" evidence="12">
    <location>
        <begin position="641"/>
        <end position="948"/>
    </location>
</feature>
<dbReference type="GO" id="GO:0005524">
    <property type="term" value="F:ATP binding"/>
    <property type="evidence" value="ECO:0007669"/>
    <property type="project" value="UniProtKB-KW"/>
</dbReference>